<evidence type="ECO:0000313" key="2">
    <source>
        <dbReference type="EMBL" id="EKC38787.1"/>
    </source>
</evidence>
<name>K1QPD7_MAGGI</name>
<sequence>MKGIEFYSKDKYVGYVKNQVTGVIKEAIRKFDERKAAMVRTIPDSIESIMHGNPNGLALVGNGYGVQEQQVGNMGMGEYLTLTTDSLAAETDGNISRTNSASSDTQGNKQLNDTAVLTNGETTLPQTSTTSEGPEFPRQSPQFQSWCHDEEGLWGDNFKI</sequence>
<dbReference type="EMBL" id="JH816764">
    <property type="protein sequence ID" value="EKC38787.1"/>
    <property type="molecule type" value="Genomic_DNA"/>
</dbReference>
<accession>K1QPD7</accession>
<reference evidence="2" key="1">
    <citation type="journal article" date="2012" name="Nature">
        <title>The oyster genome reveals stress adaptation and complexity of shell formation.</title>
        <authorList>
            <person name="Zhang G."/>
            <person name="Fang X."/>
            <person name="Guo X."/>
            <person name="Li L."/>
            <person name="Luo R."/>
            <person name="Xu F."/>
            <person name="Yang P."/>
            <person name="Zhang L."/>
            <person name="Wang X."/>
            <person name="Qi H."/>
            <person name="Xiong Z."/>
            <person name="Que H."/>
            <person name="Xie Y."/>
            <person name="Holland P.W."/>
            <person name="Paps J."/>
            <person name="Zhu Y."/>
            <person name="Wu F."/>
            <person name="Chen Y."/>
            <person name="Wang J."/>
            <person name="Peng C."/>
            <person name="Meng J."/>
            <person name="Yang L."/>
            <person name="Liu J."/>
            <person name="Wen B."/>
            <person name="Zhang N."/>
            <person name="Huang Z."/>
            <person name="Zhu Q."/>
            <person name="Feng Y."/>
            <person name="Mount A."/>
            <person name="Hedgecock D."/>
            <person name="Xu Z."/>
            <person name="Liu Y."/>
            <person name="Domazet-Loso T."/>
            <person name="Du Y."/>
            <person name="Sun X."/>
            <person name="Zhang S."/>
            <person name="Liu B."/>
            <person name="Cheng P."/>
            <person name="Jiang X."/>
            <person name="Li J."/>
            <person name="Fan D."/>
            <person name="Wang W."/>
            <person name="Fu W."/>
            <person name="Wang T."/>
            <person name="Wang B."/>
            <person name="Zhang J."/>
            <person name="Peng Z."/>
            <person name="Li Y."/>
            <person name="Li N."/>
            <person name="Wang J."/>
            <person name="Chen M."/>
            <person name="He Y."/>
            <person name="Tan F."/>
            <person name="Song X."/>
            <person name="Zheng Q."/>
            <person name="Huang R."/>
            <person name="Yang H."/>
            <person name="Du X."/>
            <person name="Chen L."/>
            <person name="Yang M."/>
            <person name="Gaffney P.M."/>
            <person name="Wang S."/>
            <person name="Luo L."/>
            <person name="She Z."/>
            <person name="Ming Y."/>
            <person name="Huang W."/>
            <person name="Zhang S."/>
            <person name="Huang B."/>
            <person name="Zhang Y."/>
            <person name="Qu T."/>
            <person name="Ni P."/>
            <person name="Miao G."/>
            <person name="Wang J."/>
            <person name="Wang Q."/>
            <person name="Steinberg C.E."/>
            <person name="Wang H."/>
            <person name="Li N."/>
            <person name="Qian L."/>
            <person name="Zhang G."/>
            <person name="Li Y."/>
            <person name="Yang H."/>
            <person name="Liu X."/>
            <person name="Wang J."/>
            <person name="Yin Y."/>
            <person name="Wang J."/>
        </authorList>
    </citation>
    <scope>NUCLEOTIDE SEQUENCE [LARGE SCALE GENOMIC DNA]</scope>
    <source>
        <strain evidence="2">05x7-T-G4-1.051#20</strain>
    </source>
</reference>
<feature type="compositionally biased region" description="Polar residues" evidence="1">
    <location>
        <begin position="121"/>
        <end position="132"/>
    </location>
</feature>
<gene>
    <name evidence="2" type="ORF">CGI_10026586</name>
</gene>
<feature type="region of interest" description="Disordered" evidence="1">
    <location>
        <begin position="121"/>
        <end position="148"/>
    </location>
</feature>
<protein>
    <submittedName>
        <fullName evidence="2">Uncharacterized protein</fullName>
    </submittedName>
</protein>
<organism evidence="2">
    <name type="scientific">Magallana gigas</name>
    <name type="common">Pacific oyster</name>
    <name type="synonym">Crassostrea gigas</name>
    <dbReference type="NCBI Taxonomy" id="29159"/>
    <lineage>
        <taxon>Eukaryota</taxon>
        <taxon>Metazoa</taxon>
        <taxon>Spiralia</taxon>
        <taxon>Lophotrochozoa</taxon>
        <taxon>Mollusca</taxon>
        <taxon>Bivalvia</taxon>
        <taxon>Autobranchia</taxon>
        <taxon>Pteriomorphia</taxon>
        <taxon>Ostreida</taxon>
        <taxon>Ostreoidea</taxon>
        <taxon>Ostreidae</taxon>
        <taxon>Magallana</taxon>
    </lineage>
</organism>
<evidence type="ECO:0000256" key="1">
    <source>
        <dbReference type="SAM" id="MobiDB-lite"/>
    </source>
</evidence>
<proteinExistence type="predicted"/>
<dbReference type="AlphaFoldDB" id="K1QPD7"/>
<dbReference type="InParanoid" id="K1QPD7"/>
<dbReference type="HOGENOM" id="CLU_1653817_0_0_1"/>